<reference evidence="1 2" key="1">
    <citation type="journal article" date="2008" name="PLoS ONE">
        <title>Comparative analysis of Acinetobacters: three genomes for three lifestyles.</title>
        <authorList>
            <person name="Vallenet D."/>
            <person name="Nordmann P."/>
            <person name="Barbe V."/>
            <person name="Poirel L."/>
            <person name="Mangenot S."/>
            <person name="Bataille E."/>
            <person name="Dossat C."/>
            <person name="Gas S."/>
            <person name="Kreimeyer A."/>
            <person name="Lenoble P."/>
            <person name="Oztas S."/>
            <person name="Poulain J."/>
            <person name="Segurens B."/>
            <person name="Robert C."/>
            <person name="Abergel C."/>
            <person name="Claverie J.M."/>
            <person name="Raoult D."/>
            <person name="Medigue C."/>
            <person name="Weissenbach J."/>
            <person name="Cruveiller S."/>
        </authorList>
    </citation>
    <scope>NUCLEOTIDE SEQUENCE [LARGE SCALE GENOMIC DNA]</scope>
    <source>
        <strain evidence="1 2">SDF</strain>
    </source>
</reference>
<dbReference type="BioCyc" id="ABAU509170:GCL9-824-MONOMER"/>
<organism evidence="1 2">
    <name type="scientific">Acinetobacter baumannii (strain SDF)</name>
    <dbReference type="NCBI Taxonomy" id="509170"/>
    <lineage>
        <taxon>Bacteria</taxon>
        <taxon>Pseudomonadati</taxon>
        <taxon>Pseudomonadota</taxon>
        <taxon>Gammaproteobacteria</taxon>
        <taxon>Moraxellales</taxon>
        <taxon>Moraxellaceae</taxon>
        <taxon>Acinetobacter</taxon>
        <taxon>Acinetobacter calcoaceticus/baumannii complex</taxon>
    </lineage>
</organism>
<dbReference type="AlphaFoldDB" id="B0VTU0"/>
<dbReference type="Proteomes" id="UP000001741">
    <property type="component" value="Chromosome"/>
</dbReference>
<accession>B0VTU0</accession>
<gene>
    <name evidence="1" type="ordered locus">ABSDF1022</name>
</gene>
<evidence type="ECO:0000313" key="1">
    <source>
        <dbReference type="EMBL" id="CAP00377.1"/>
    </source>
</evidence>
<sequence length="58" mass="6838">MKFDNKHINAKKITWYEANPEHSNRVKIIFDNGLSQILEFEKQDELKAFIESIDKANS</sequence>
<dbReference type="EMBL" id="CU468230">
    <property type="protein sequence ID" value="CAP00377.1"/>
    <property type="molecule type" value="Genomic_DNA"/>
</dbReference>
<dbReference type="KEGG" id="abm:ABSDF1022"/>
<dbReference type="HOGENOM" id="CLU_2968747_0_0_6"/>
<name>B0VTU0_ACIBS</name>
<evidence type="ECO:0000313" key="2">
    <source>
        <dbReference type="Proteomes" id="UP000001741"/>
    </source>
</evidence>
<protein>
    <submittedName>
        <fullName evidence="1">Uncharacterized protein</fullName>
    </submittedName>
</protein>
<proteinExistence type="predicted"/>